<dbReference type="Pfam" id="PF24681">
    <property type="entry name" value="Kelch_KLHDC2_KLHL20_DRC7"/>
    <property type="match status" value="1"/>
</dbReference>
<dbReference type="Proteomes" id="UP000186594">
    <property type="component" value="Unassembled WGS sequence"/>
</dbReference>
<evidence type="ECO:0000256" key="1">
    <source>
        <dbReference type="ARBA" id="ARBA00022441"/>
    </source>
</evidence>
<feature type="compositionally biased region" description="Low complexity" evidence="4">
    <location>
        <begin position="210"/>
        <end position="221"/>
    </location>
</feature>
<dbReference type="InterPro" id="IPR015915">
    <property type="entry name" value="Kelch-typ_b-propeller"/>
</dbReference>
<feature type="compositionally biased region" description="Low complexity" evidence="4">
    <location>
        <begin position="783"/>
        <end position="792"/>
    </location>
</feature>
<feature type="compositionally biased region" description="Polar residues" evidence="4">
    <location>
        <begin position="128"/>
        <end position="137"/>
    </location>
</feature>
<feature type="non-terminal residue" evidence="5">
    <location>
        <position position="1"/>
    </location>
</feature>
<dbReference type="STRING" id="1198029.A0A1U7LP58"/>
<gene>
    <name evidence="5" type="ORF">NEOLI_003227</name>
</gene>
<keyword evidence="3" id="KW-0175">Coiled coil</keyword>
<dbReference type="OMA" id="CIGYIPA"/>
<feature type="coiled-coil region" evidence="3">
    <location>
        <begin position="748"/>
        <end position="775"/>
    </location>
</feature>
<feature type="region of interest" description="Disordered" evidence="4">
    <location>
        <begin position="128"/>
        <end position="300"/>
    </location>
</feature>
<keyword evidence="2" id="KW-0677">Repeat</keyword>
<organism evidence="5 6">
    <name type="scientific">Neolecta irregularis (strain DAH-3)</name>
    <dbReference type="NCBI Taxonomy" id="1198029"/>
    <lineage>
        <taxon>Eukaryota</taxon>
        <taxon>Fungi</taxon>
        <taxon>Dikarya</taxon>
        <taxon>Ascomycota</taxon>
        <taxon>Taphrinomycotina</taxon>
        <taxon>Neolectales</taxon>
        <taxon>Neolectaceae</taxon>
        <taxon>Neolecta</taxon>
    </lineage>
</organism>
<dbReference type="Gene3D" id="2.120.10.80">
    <property type="entry name" value="Kelch-type beta propeller"/>
    <property type="match status" value="1"/>
</dbReference>
<sequence>TNGDRYFNDTWLFDARTRAWSQLDCLGYVPSAREGHSACMVGDVIYIFGGRGPDRRELGDLCALRITNRRWYTFQNMGPSPSGRSGHSLTTVRENVIVLGGEGATSRPEENNCAFILDTTKIRYPVDNSTQQTQQPPGGSIQPRSTSMRGPSSSPSSSHRESPPQSHLSDSSPPSRLPQKFGNGTPPSRREGDSAPSPTEYRSGSAASSLQGIQQHQGGLLNAQQGPVSGHYGNVSRSASSQHRSPRPMVESNTRPRTASAGSSSSSTNQTITQIPLASASRMQSPPPDRRTPNGQTPPQLIQRAFSPIREEDNGIMNSNEINSHLGKMTTLPDLTIALSSQNSKPPEDLRRSNRWFQAELDLARKQGYMLQNNDLKDLISEATPVSEDMQKMYETLFAMRAEVIKVKEQIAEQSTLASLQIEEFKRQRDVALQEAAYAKARLSASPQADKIEGDRSAEFQKKLAASAQSQQALEHQLANLKEQIEVEKKHRLTAESQLESTNERFLRADEIRERVVSESQVAQVRTSDLEHELLQLKEYKITIEGKLEALKIEYSEIKGSLDRYEEQMDENTTAIQGAKAAVIALTARSEETELSLTKVTAEKEEVENNLAVLQAHLTDQQRDSTKSLQRITDLEAQLKRSRAEAETARAAMLSGMDKYIDHRQNSRSTSVNTEGRLSALQEQLDAVKQLQTSTCRELEQAKNELTSSLARVAQLEDLQGKSGRETVLVQKKLSETLAQLSVAREHNISLKTKNAELQRDLEAAQIKQNALRQVMAERQRSKSSSPSAARSETPTKVVDDGIATLTGDSNDLAIAQRRVAEAEKKLAESTDNFNERLKQLEQDYESAVHYVKGTEKMLRRMKEEHQKLKSKNTDLMKELEDTTIRGENLQKQHEKFEVQVGDLEDQIEHLEQERTALRSQLVELQKSIIRTNEEYSAKIRTLEIQLEKSKTTNGTSKSTLETQLQESRTQQKRLEIENAALEKKVLEAEQKVSLLLDQMESSVDAYRQSFVGGSSLAIPAEDFPNPPNSANRTSRALDSLASELDALRSHWENTHKNRISNASSTMRMVEYEDYDDDFESKNRFSDSLAEWRQGLNFSGKCSPVIVQGERK</sequence>
<protein>
    <submittedName>
        <fullName evidence="5">Tip elongation aberrant protein 1</fullName>
    </submittedName>
</protein>
<feature type="coiled-coil region" evidence="3">
    <location>
        <begin position="464"/>
        <end position="498"/>
    </location>
</feature>
<dbReference type="SUPFAM" id="SSF117281">
    <property type="entry name" value="Kelch motif"/>
    <property type="match status" value="1"/>
</dbReference>
<feature type="coiled-coil region" evidence="3">
    <location>
        <begin position="813"/>
        <end position="999"/>
    </location>
</feature>
<dbReference type="PANTHER" id="PTHR46093:SF3">
    <property type="entry name" value="ACYL-COA-BINDING DOMAIN-CONTAINING PROTEIN 4"/>
    <property type="match status" value="1"/>
</dbReference>
<accession>A0A1U7LP58</accession>
<evidence type="ECO:0000256" key="2">
    <source>
        <dbReference type="ARBA" id="ARBA00022737"/>
    </source>
</evidence>
<feature type="compositionally biased region" description="Low complexity" evidence="4">
    <location>
        <begin position="143"/>
        <end position="157"/>
    </location>
</feature>
<comment type="caution">
    <text evidence="5">The sequence shown here is derived from an EMBL/GenBank/DDBJ whole genome shotgun (WGS) entry which is preliminary data.</text>
</comment>
<keyword evidence="1" id="KW-0880">Kelch repeat</keyword>
<name>A0A1U7LP58_NEOID</name>
<evidence type="ECO:0000256" key="3">
    <source>
        <dbReference type="SAM" id="Coils"/>
    </source>
</evidence>
<reference evidence="5 6" key="1">
    <citation type="submission" date="2016-04" db="EMBL/GenBank/DDBJ databases">
        <title>Evolutionary innovation and constraint leading to complex multicellularity in the Ascomycota.</title>
        <authorList>
            <person name="Cisse O."/>
            <person name="Nguyen A."/>
            <person name="Hewitt D.A."/>
            <person name="Jedd G."/>
            <person name="Stajich J.E."/>
        </authorList>
    </citation>
    <scope>NUCLEOTIDE SEQUENCE [LARGE SCALE GENOMIC DNA]</scope>
    <source>
        <strain evidence="5 6">DAH-3</strain>
    </source>
</reference>
<feature type="region of interest" description="Disordered" evidence="4">
    <location>
        <begin position="777"/>
        <end position="804"/>
    </location>
</feature>
<evidence type="ECO:0000313" key="5">
    <source>
        <dbReference type="EMBL" id="OLL24437.1"/>
    </source>
</evidence>
<proteinExistence type="predicted"/>
<feature type="compositionally biased region" description="Low complexity" evidence="4">
    <location>
        <begin position="255"/>
        <end position="276"/>
    </location>
</feature>
<dbReference type="AlphaFoldDB" id="A0A1U7LP58"/>
<keyword evidence="6" id="KW-1185">Reference proteome</keyword>
<evidence type="ECO:0000256" key="4">
    <source>
        <dbReference type="SAM" id="MobiDB-lite"/>
    </source>
</evidence>
<dbReference type="EMBL" id="LXFE01000817">
    <property type="protein sequence ID" value="OLL24437.1"/>
    <property type="molecule type" value="Genomic_DNA"/>
</dbReference>
<dbReference type="PANTHER" id="PTHR46093">
    <property type="entry name" value="ACYL-COA-BINDING DOMAIN-CONTAINING PROTEIN 5"/>
    <property type="match status" value="1"/>
</dbReference>
<feature type="compositionally biased region" description="Polar residues" evidence="4">
    <location>
        <begin position="196"/>
        <end position="209"/>
    </location>
</feature>
<feature type="coiled-coil region" evidence="3">
    <location>
        <begin position="548"/>
        <end position="652"/>
    </location>
</feature>
<evidence type="ECO:0000313" key="6">
    <source>
        <dbReference type="Proteomes" id="UP000186594"/>
    </source>
</evidence>
<dbReference type="OrthoDB" id="45365at2759"/>
<dbReference type="SUPFAM" id="SSF57997">
    <property type="entry name" value="Tropomyosin"/>
    <property type="match status" value="2"/>
</dbReference>